<reference evidence="7" key="1">
    <citation type="submission" date="2020-10" db="EMBL/GenBank/DDBJ databases">
        <authorList>
            <person name="Gilroy R."/>
        </authorList>
    </citation>
    <scope>NUCLEOTIDE SEQUENCE</scope>
    <source>
        <strain evidence="7">ChiHile30-977</strain>
    </source>
</reference>
<evidence type="ECO:0000313" key="8">
    <source>
        <dbReference type="Proteomes" id="UP000886819"/>
    </source>
</evidence>
<dbReference type="GO" id="GO:0009443">
    <property type="term" value="P:pyridoxal 5'-phosphate salvage"/>
    <property type="evidence" value="ECO:0007669"/>
    <property type="project" value="InterPro"/>
</dbReference>
<dbReference type="EC" id="2.7.1.35" evidence="1"/>
<dbReference type="AlphaFoldDB" id="A0A9D0YX87"/>
<evidence type="ECO:0000256" key="3">
    <source>
        <dbReference type="ARBA" id="ARBA00022741"/>
    </source>
</evidence>
<evidence type="ECO:0000259" key="6">
    <source>
        <dbReference type="Pfam" id="PF08543"/>
    </source>
</evidence>
<dbReference type="EMBL" id="DVFI01000088">
    <property type="protein sequence ID" value="HIQ63091.1"/>
    <property type="molecule type" value="Genomic_DNA"/>
</dbReference>
<keyword evidence="3" id="KW-0547">Nucleotide-binding</keyword>
<feature type="domain" description="Pyridoxamine kinase/Phosphomethylpyrimidine kinase" evidence="6">
    <location>
        <begin position="72"/>
        <end position="260"/>
    </location>
</feature>
<dbReference type="PANTHER" id="PTHR10534">
    <property type="entry name" value="PYRIDOXAL KINASE"/>
    <property type="match status" value="1"/>
</dbReference>
<gene>
    <name evidence="7" type="ORF">IAA66_05825</name>
</gene>
<dbReference type="Gene3D" id="3.40.1190.20">
    <property type="match status" value="1"/>
</dbReference>
<dbReference type="GO" id="GO:0008478">
    <property type="term" value="F:pyridoxal kinase activity"/>
    <property type="evidence" value="ECO:0007669"/>
    <property type="project" value="UniProtKB-EC"/>
</dbReference>
<sequence>MRPVPRVMAIHDLSGVGKCSLTVALPILSAMGAEVCALPTAILSTHTGGLSGYTYRDLTEDMEPMAAHWQSLGLRFDALYSGWLGSARQADIVADLFGRFGANGALKLVDPVMGDHGRLYSTYTPDRVAGMAALCAQADVITPNLTEACFLLGEPCREETMDAAQARTLCERLSALGVPRVVVTGVSAHAGRTGAAAWDARTGAFALPEAPRVPGIWHGTGDVFGSVLLGGLLSGFSLLDAAALAVDFVHGCIARTQALGTDPRFGVDFERDLGSLMRATTGGGCHG</sequence>
<evidence type="ECO:0000256" key="4">
    <source>
        <dbReference type="ARBA" id="ARBA00022777"/>
    </source>
</evidence>
<evidence type="ECO:0000256" key="1">
    <source>
        <dbReference type="ARBA" id="ARBA00012104"/>
    </source>
</evidence>
<comment type="caution">
    <text evidence="7">The sequence shown here is derived from an EMBL/GenBank/DDBJ whole genome shotgun (WGS) entry which is preliminary data.</text>
</comment>
<keyword evidence="4 7" id="KW-0418">Kinase</keyword>
<protein>
    <recommendedName>
        <fullName evidence="1">pyridoxal kinase</fullName>
        <ecNumber evidence="1">2.7.1.35</ecNumber>
    </recommendedName>
</protein>
<name>A0A9D0YX87_9FIRM</name>
<dbReference type="PANTHER" id="PTHR10534:SF2">
    <property type="entry name" value="PYRIDOXAL KINASE"/>
    <property type="match status" value="1"/>
</dbReference>
<reference evidence="7" key="2">
    <citation type="journal article" date="2021" name="PeerJ">
        <title>Extensive microbial diversity within the chicken gut microbiome revealed by metagenomics and culture.</title>
        <authorList>
            <person name="Gilroy R."/>
            <person name="Ravi A."/>
            <person name="Getino M."/>
            <person name="Pursley I."/>
            <person name="Horton D.L."/>
            <person name="Alikhan N.F."/>
            <person name="Baker D."/>
            <person name="Gharbi K."/>
            <person name="Hall N."/>
            <person name="Watson M."/>
            <person name="Adriaenssens E.M."/>
            <person name="Foster-Nyarko E."/>
            <person name="Jarju S."/>
            <person name="Secka A."/>
            <person name="Antonio M."/>
            <person name="Oren A."/>
            <person name="Chaudhuri R.R."/>
            <person name="La Ragione R."/>
            <person name="Hildebrand F."/>
            <person name="Pallen M.J."/>
        </authorList>
    </citation>
    <scope>NUCLEOTIDE SEQUENCE</scope>
    <source>
        <strain evidence="7">ChiHile30-977</strain>
    </source>
</reference>
<dbReference type="SUPFAM" id="SSF53613">
    <property type="entry name" value="Ribokinase-like"/>
    <property type="match status" value="1"/>
</dbReference>
<dbReference type="InterPro" id="IPR004625">
    <property type="entry name" value="PyrdxlKinase"/>
</dbReference>
<keyword evidence="5" id="KW-0067">ATP-binding</keyword>
<keyword evidence="2 7" id="KW-0808">Transferase</keyword>
<organism evidence="7 8">
    <name type="scientific">Candidatus Avichristensenella intestinipullorum</name>
    <dbReference type="NCBI Taxonomy" id="2840693"/>
    <lineage>
        <taxon>Bacteria</taxon>
        <taxon>Bacillati</taxon>
        <taxon>Bacillota</taxon>
        <taxon>Clostridia</taxon>
        <taxon>Candidatus Avichristensenella</taxon>
    </lineage>
</organism>
<evidence type="ECO:0000313" key="7">
    <source>
        <dbReference type="EMBL" id="HIQ63091.1"/>
    </source>
</evidence>
<dbReference type="InterPro" id="IPR029056">
    <property type="entry name" value="Ribokinase-like"/>
</dbReference>
<dbReference type="InterPro" id="IPR013749">
    <property type="entry name" value="PM/HMP-P_kinase-1"/>
</dbReference>
<accession>A0A9D0YX87</accession>
<evidence type="ECO:0000256" key="2">
    <source>
        <dbReference type="ARBA" id="ARBA00022679"/>
    </source>
</evidence>
<dbReference type="GO" id="GO:0005829">
    <property type="term" value="C:cytosol"/>
    <property type="evidence" value="ECO:0007669"/>
    <property type="project" value="TreeGrafter"/>
</dbReference>
<dbReference type="Pfam" id="PF08543">
    <property type="entry name" value="Phos_pyr_kin"/>
    <property type="match status" value="1"/>
</dbReference>
<proteinExistence type="predicted"/>
<evidence type="ECO:0000256" key="5">
    <source>
        <dbReference type="ARBA" id="ARBA00022840"/>
    </source>
</evidence>
<dbReference type="CDD" id="cd01173">
    <property type="entry name" value="pyridoxal_pyridoxamine_kinase"/>
    <property type="match status" value="1"/>
</dbReference>
<dbReference type="NCBIfam" id="NF005491">
    <property type="entry name" value="PRK07105.1"/>
    <property type="match status" value="1"/>
</dbReference>
<dbReference type="Proteomes" id="UP000886819">
    <property type="component" value="Unassembled WGS sequence"/>
</dbReference>
<dbReference type="GO" id="GO:0005524">
    <property type="term" value="F:ATP binding"/>
    <property type="evidence" value="ECO:0007669"/>
    <property type="project" value="UniProtKB-KW"/>
</dbReference>